<feature type="transmembrane region" description="Helical" evidence="1">
    <location>
        <begin position="90"/>
        <end position="108"/>
    </location>
</feature>
<accession>A0A928YV48</accession>
<dbReference type="EMBL" id="PRDL01000001">
    <property type="protein sequence ID" value="MBE8718185.1"/>
    <property type="molecule type" value="Genomic_DNA"/>
</dbReference>
<dbReference type="RefSeq" id="WP_193910537.1">
    <property type="nucleotide sequence ID" value="NZ_PRDL01000001.1"/>
</dbReference>
<reference evidence="2" key="1">
    <citation type="submission" date="2018-07" db="EMBL/GenBank/DDBJ databases">
        <title>Genome assembly of strain Ka43.</title>
        <authorList>
            <person name="Kukolya J."/>
            <person name="Nagy I."/>
            <person name="Horvath B."/>
            <person name="Toth A."/>
        </authorList>
    </citation>
    <scope>NUCLEOTIDE SEQUENCE</scope>
    <source>
        <strain evidence="2">KB43</strain>
    </source>
</reference>
<evidence type="ECO:0000256" key="1">
    <source>
        <dbReference type="SAM" id="Phobius"/>
    </source>
</evidence>
<organism evidence="2 3">
    <name type="scientific">Cellvibrio polysaccharolyticus</name>
    <dbReference type="NCBI Taxonomy" id="2082724"/>
    <lineage>
        <taxon>Bacteria</taxon>
        <taxon>Pseudomonadati</taxon>
        <taxon>Pseudomonadota</taxon>
        <taxon>Gammaproteobacteria</taxon>
        <taxon>Cellvibrionales</taxon>
        <taxon>Cellvibrionaceae</taxon>
        <taxon>Cellvibrio</taxon>
    </lineage>
</organism>
<evidence type="ECO:0000313" key="2">
    <source>
        <dbReference type="EMBL" id="MBE8718185.1"/>
    </source>
</evidence>
<dbReference type="AlphaFoldDB" id="A0A928YV48"/>
<proteinExistence type="predicted"/>
<sequence length="128" mass="14094">MKKPLVILPAINLVIALCFAVVAGDQIKGTGVAYYLLATIIALPAIITLNQHRAMLKFARLFLFTGALFTAFFAIFSLAGFLNISRVPGASLWHTILYTVLCVYLLGFKGYLNVYEEENFGTADNEQN</sequence>
<comment type="caution">
    <text evidence="2">The sequence shown here is derived from an EMBL/GenBank/DDBJ whole genome shotgun (WGS) entry which is preliminary data.</text>
</comment>
<feature type="transmembrane region" description="Helical" evidence="1">
    <location>
        <begin position="61"/>
        <end position="84"/>
    </location>
</feature>
<dbReference type="Proteomes" id="UP000652567">
    <property type="component" value="Unassembled WGS sequence"/>
</dbReference>
<evidence type="ECO:0000313" key="3">
    <source>
        <dbReference type="Proteomes" id="UP000652567"/>
    </source>
</evidence>
<keyword evidence="1" id="KW-0812">Transmembrane</keyword>
<keyword evidence="3" id="KW-1185">Reference proteome</keyword>
<protein>
    <submittedName>
        <fullName evidence="2">Uncharacterized protein</fullName>
    </submittedName>
</protein>
<keyword evidence="1" id="KW-1133">Transmembrane helix</keyword>
<name>A0A928YV48_9GAMM</name>
<gene>
    <name evidence="2" type="ORF">C4F51_13405</name>
</gene>
<feature type="transmembrane region" description="Helical" evidence="1">
    <location>
        <begin position="33"/>
        <end position="49"/>
    </location>
</feature>
<keyword evidence="1" id="KW-0472">Membrane</keyword>